<comment type="similarity">
    <text evidence="1">Belongs to the GatC family.</text>
</comment>
<dbReference type="Proteomes" id="UP000055014">
    <property type="component" value="Unassembled WGS sequence"/>
</dbReference>
<dbReference type="Pfam" id="PF02686">
    <property type="entry name" value="GatC"/>
    <property type="match status" value="1"/>
</dbReference>
<dbReference type="AlphaFoldDB" id="A0A101I9Z4"/>
<dbReference type="Proteomes" id="UP000264215">
    <property type="component" value="Unassembled WGS sequence"/>
</dbReference>
<dbReference type="Proteomes" id="UP000054260">
    <property type="component" value="Unassembled WGS sequence"/>
</dbReference>
<comment type="function">
    <text evidence="1">Allows the formation of correctly charged Asn-tRNA(Asn) or Gln-tRNA(Gln) through the transamidation of misacylated Asp-tRNA(Asn) or Glu-tRNA(Gln) in organisms which lack either or both of asparaginyl-tRNA or glutaminyl-tRNA synthetases. The reaction takes place in the presence of glutamine and ATP through an activated phospho-Asp-tRNA(Asn) or phospho-Glu-tRNA(Gln).</text>
</comment>
<dbReference type="EC" id="6.3.5.-" evidence="1"/>
<sequence length="99" mass="11873">METRVSDELLKHLEGLAKLELKEEERIGLKKDIEEILQYMTLLDQVDFDEEEMITPVEKSLEPREDNFVQFEDSKLLIDLFPEREGNYLKVPRIYKEEK</sequence>
<protein>
    <recommendedName>
        <fullName evidence="1">Aspartyl/glutamyl-tRNA(Asn/Gln) amidotransferase subunit C</fullName>
        <shortName evidence="1">Asp/Glu-ADT subunit C</shortName>
        <ecNumber evidence="1">6.3.5.-</ecNumber>
    </recommendedName>
</protein>
<dbReference type="InterPro" id="IPR036113">
    <property type="entry name" value="Asp/Glu-ADT_sf_sub_c"/>
</dbReference>
<dbReference type="GO" id="GO:0016740">
    <property type="term" value="F:transferase activity"/>
    <property type="evidence" value="ECO:0007669"/>
    <property type="project" value="UniProtKB-KW"/>
</dbReference>
<evidence type="ECO:0000313" key="6">
    <source>
        <dbReference type="Proteomes" id="UP000055014"/>
    </source>
</evidence>
<comment type="caution">
    <text evidence="4">The sequence shown here is derived from an EMBL/GenBank/DDBJ whole genome shotgun (WGS) entry which is preliminary data.</text>
</comment>
<reference evidence="4" key="1">
    <citation type="journal article" date="2015" name="MBio">
        <title>Genome-resolved metagenomic analysis reveals roles for candidate phyla and other microbial community members in biogeochemical transformations in oil reservoirs.</title>
        <authorList>
            <person name="Hu P."/>
            <person name="Tom L."/>
            <person name="Singh A."/>
            <person name="Thomas B.C."/>
            <person name="Baker B.J."/>
            <person name="Piceno Y.M."/>
            <person name="Andersen G.L."/>
            <person name="Banfield J.F."/>
        </authorList>
    </citation>
    <scope>NUCLEOTIDE SEQUENCE [LARGE SCALE GENOMIC DNA]</scope>
    <source>
        <strain evidence="3">46_47</strain>
        <strain evidence="4">46_70</strain>
    </source>
</reference>
<keyword evidence="1" id="KW-0648">Protein biosynthesis</keyword>
<dbReference type="SUPFAM" id="SSF141000">
    <property type="entry name" value="Glu-tRNAGln amidotransferase C subunit"/>
    <property type="match status" value="1"/>
</dbReference>
<evidence type="ECO:0000313" key="4">
    <source>
        <dbReference type="EMBL" id="KUK91259.1"/>
    </source>
</evidence>
<dbReference type="EMBL" id="LGGH01000232">
    <property type="protein sequence ID" value="KUK66246.1"/>
    <property type="molecule type" value="Genomic_DNA"/>
</dbReference>
<keyword evidence="1" id="KW-0436">Ligase</keyword>
<dbReference type="GO" id="GO:0005524">
    <property type="term" value="F:ATP binding"/>
    <property type="evidence" value="ECO:0007669"/>
    <property type="project" value="UniProtKB-KW"/>
</dbReference>
<gene>
    <name evidence="1 2" type="primary">gatC</name>
    <name evidence="2" type="ORF">DIT26_06330</name>
    <name evidence="3" type="ORF">XD86_1266</name>
    <name evidence="4" type="ORF">XE02_0118</name>
</gene>
<dbReference type="PATRIC" id="fig|1236046.5.peg.773"/>
<accession>A0A101I9Z4</accession>
<name>A0A101I9Z4_9BACT</name>
<dbReference type="EMBL" id="LGGW01000005">
    <property type="protein sequence ID" value="KUK91259.1"/>
    <property type="molecule type" value="Genomic_DNA"/>
</dbReference>
<evidence type="ECO:0000313" key="2">
    <source>
        <dbReference type="EMBL" id="HCO70176.1"/>
    </source>
</evidence>
<evidence type="ECO:0000256" key="1">
    <source>
        <dbReference type="HAMAP-Rule" id="MF_00122"/>
    </source>
</evidence>
<keyword evidence="4" id="KW-0808">Transferase</keyword>
<comment type="subunit">
    <text evidence="1">Heterotrimer of A, B and C subunits.</text>
</comment>
<evidence type="ECO:0000313" key="7">
    <source>
        <dbReference type="Proteomes" id="UP000264215"/>
    </source>
</evidence>
<keyword evidence="1" id="KW-0067">ATP-binding</keyword>
<evidence type="ECO:0000313" key="3">
    <source>
        <dbReference type="EMBL" id="KUK66246.1"/>
    </source>
</evidence>
<dbReference type="InterPro" id="IPR003837">
    <property type="entry name" value="GatC"/>
</dbReference>
<reference evidence="5 6" key="2">
    <citation type="journal article" date="2015" name="MBio">
        <title>Genome-Resolved Metagenomic Analysis Reveals Roles for Candidate Phyla and Other Microbial Community Members in Biogeochemical Transformations in Oil Reservoirs.</title>
        <authorList>
            <person name="Hu P."/>
            <person name="Tom L."/>
            <person name="Singh A."/>
            <person name="Thomas B.C."/>
            <person name="Baker B.J."/>
            <person name="Piceno Y.M."/>
            <person name="Andersen G.L."/>
            <person name="Banfield J.F."/>
        </authorList>
    </citation>
    <scope>NUCLEOTIDE SEQUENCE [LARGE SCALE GENOMIC DNA]</scope>
</reference>
<comment type="catalytic activity">
    <reaction evidence="1">
        <text>L-aspartyl-tRNA(Asn) + L-glutamine + ATP + H2O = L-asparaginyl-tRNA(Asn) + L-glutamate + ADP + phosphate + 2 H(+)</text>
        <dbReference type="Rhea" id="RHEA:14513"/>
        <dbReference type="Rhea" id="RHEA-COMP:9674"/>
        <dbReference type="Rhea" id="RHEA-COMP:9677"/>
        <dbReference type="ChEBI" id="CHEBI:15377"/>
        <dbReference type="ChEBI" id="CHEBI:15378"/>
        <dbReference type="ChEBI" id="CHEBI:29985"/>
        <dbReference type="ChEBI" id="CHEBI:30616"/>
        <dbReference type="ChEBI" id="CHEBI:43474"/>
        <dbReference type="ChEBI" id="CHEBI:58359"/>
        <dbReference type="ChEBI" id="CHEBI:78515"/>
        <dbReference type="ChEBI" id="CHEBI:78516"/>
        <dbReference type="ChEBI" id="CHEBI:456216"/>
    </reaction>
</comment>
<dbReference type="GO" id="GO:0050567">
    <property type="term" value="F:glutaminyl-tRNA synthase (glutamine-hydrolyzing) activity"/>
    <property type="evidence" value="ECO:0007669"/>
    <property type="project" value="UniProtKB-UniRule"/>
</dbReference>
<comment type="catalytic activity">
    <reaction evidence="1">
        <text>L-glutamyl-tRNA(Gln) + L-glutamine + ATP + H2O = L-glutaminyl-tRNA(Gln) + L-glutamate + ADP + phosphate + H(+)</text>
        <dbReference type="Rhea" id="RHEA:17521"/>
        <dbReference type="Rhea" id="RHEA-COMP:9681"/>
        <dbReference type="Rhea" id="RHEA-COMP:9684"/>
        <dbReference type="ChEBI" id="CHEBI:15377"/>
        <dbReference type="ChEBI" id="CHEBI:15378"/>
        <dbReference type="ChEBI" id="CHEBI:29985"/>
        <dbReference type="ChEBI" id="CHEBI:30616"/>
        <dbReference type="ChEBI" id="CHEBI:43474"/>
        <dbReference type="ChEBI" id="CHEBI:58359"/>
        <dbReference type="ChEBI" id="CHEBI:78520"/>
        <dbReference type="ChEBI" id="CHEBI:78521"/>
        <dbReference type="ChEBI" id="CHEBI:456216"/>
    </reaction>
</comment>
<keyword evidence="1" id="KW-0547">Nucleotide-binding</keyword>
<dbReference type="EMBL" id="DQBS01000145">
    <property type="protein sequence ID" value="HCO70176.1"/>
    <property type="molecule type" value="Genomic_DNA"/>
</dbReference>
<proteinExistence type="inferred from homology"/>
<dbReference type="HAMAP" id="MF_00122">
    <property type="entry name" value="GatC"/>
    <property type="match status" value="1"/>
</dbReference>
<dbReference type="GO" id="GO:0006412">
    <property type="term" value="P:translation"/>
    <property type="evidence" value="ECO:0007669"/>
    <property type="project" value="UniProtKB-UniRule"/>
</dbReference>
<dbReference type="NCBIfam" id="TIGR00135">
    <property type="entry name" value="gatC"/>
    <property type="match status" value="1"/>
</dbReference>
<organism evidence="4 6">
    <name type="scientific">Mesotoga infera</name>
    <dbReference type="NCBI Taxonomy" id="1236046"/>
    <lineage>
        <taxon>Bacteria</taxon>
        <taxon>Thermotogati</taxon>
        <taxon>Thermotogota</taxon>
        <taxon>Thermotogae</taxon>
        <taxon>Kosmotogales</taxon>
        <taxon>Kosmotogaceae</taxon>
        <taxon>Mesotoga</taxon>
    </lineage>
</organism>
<dbReference type="Gene3D" id="1.10.20.60">
    <property type="entry name" value="Glu-tRNAGln amidotransferase C subunit, N-terminal domain"/>
    <property type="match status" value="1"/>
</dbReference>
<evidence type="ECO:0000313" key="5">
    <source>
        <dbReference type="Proteomes" id="UP000054260"/>
    </source>
</evidence>
<reference evidence="2 7" key="3">
    <citation type="journal article" date="2018" name="Nat. Biotechnol.">
        <title>A standardized bacterial taxonomy based on genome phylogeny substantially revises the tree of life.</title>
        <authorList>
            <person name="Parks D.H."/>
            <person name="Chuvochina M."/>
            <person name="Waite D.W."/>
            <person name="Rinke C."/>
            <person name="Skarshewski A."/>
            <person name="Chaumeil P.A."/>
            <person name="Hugenholtz P."/>
        </authorList>
    </citation>
    <scope>NUCLEOTIDE SEQUENCE [LARGE SCALE GENOMIC DNA]</scope>
    <source>
        <strain evidence="2">UBA9905</strain>
    </source>
</reference>
<dbReference type="GO" id="GO:0006450">
    <property type="term" value="P:regulation of translational fidelity"/>
    <property type="evidence" value="ECO:0007669"/>
    <property type="project" value="InterPro"/>
</dbReference>